<dbReference type="Proteomes" id="UP000274131">
    <property type="component" value="Unassembled WGS sequence"/>
</dbReference>
<reference evidence="2 3" key="2">
    <citation type="submission" date="2018-10" db="EMBL/GenBank/DDBJ databases">
        <authorList>
            <consortium name="Pathogen Informatics"/>
        </authorList>
    </citation>
    <scope>NUCLEOTIDE SEQUENCE [LARGE SCALE GENOMIC DNA]</scope>
</reference>
<organism evidence="4">
    <name type="scientific">Enterobius vermicularis</name>
    <name type="common">Human pinworm</name>
    <dbReference type="NCBI Taxonomy" id="51028"/>
    <lineage>
        <taxon>Eukaryota</taxon>
        <taxon>Metazoa</taxon>
        <taxon>Ecdysozoa</taxon>
        <taxon>Nematoda</taxon>
        <taxon>Chromadorea</taxon>
        <taxon>Rhabditida</taxon>
        <taxon>Spirurina</taxon>
        <taxon>Oxyuridomorpha</taxon>
        <taxon>Oxyuroidea</taxon>
        <taxon>Oxyuridae</taxon>
        <taxon>Enterobius</taxon>
    </lineage>
</organism>
<evidence type="ECO:0000313" key="4">
    <source>
        <dbReference type="WBParaSite" id="EVEC_0000221601-mRNA-1"/>
    </source>
</evidence>
<evidence type="ECO:0000256" key="1">
    <source>
        <dbReference type="SAM" id="MobiDB-lite"/>
    </source>
</evidence>
<dbReference type="EMBL" id="UXUI01007288">
    <property type="protein sequence ID" value="VDD86781.1"/>
    <property type="molecule type" value="Genomic_DNA"/>
</dbReference>
<keyword evidence="3" id="KW-1185">Reference proteome</keyword>
<sequence>MPAAGTTDENGRGLEGMHTQTNHEKEDEPEAVLAYKMAQFRSNKEEIFELGILTCNILDESYSTVQTYLGTSLENYGTLICIFSRPICIPIYLI</sequence>
<proteinExistence type="predicted"/>
<dbReference type="WBParaSite" id="EVEC_0000221601-mRNA-1">
    <property type="protein sequence ID" value="EVEC_0000221601-mRNA-1"/>
    <property type="gene ID" value="EVEC_0000221601"/>
</dbReference>
<accession>A0A0N4UXF7</accession>
<reference evidence="4" key="1">
    <citation type="submission" date="2017-02" db="UniProtKB">
        <authorList>
            <consortium name="WormBaseParasite"/>
        </authorList>
    </citation>
    <scope>IDENTIFICATION</scope>
</reference>
<dbReference type="AlphaFoldDB" id="A0A0N4UXF7"/>
<protein>
    <submittedName>
        <fullName evidence="4">DDE_Tnp_1_7 domain-containing protein</fullName>
    </submittedName>
</protein>
<evidence type="ECO:0000313" key="3">
    <source>
        <dbReference type="Proteomes" id="UP000274131"/>
    </source>
</evidence>
<evidence type="ECO:0000313" key="2">
    <source>
        <dbReference type="EMBL" id="VDD86781.1"/>
    </source>
</evidence>
<feature type="region of interest" description="Disordered" evidence="1">
    <location>
        <begin position="1"/>
        <end position="28"/>
    </location>
</feature>
<gene>
    <name evidence="2" type="ORF">EVEC_LOCUS1924</name>
</gene>
<name>A0A0N4UXF7_ENTVE</name>